<evidence type="ECO:0000256" key="1">
    <source>
        <dbReference type="SAM" id="Phobius"/>
    </source>
</evidence>
<dbReference type="EMBL" id="CP036317">
    <property type="protein sequence ID" value="QDV20592.1"/>
    <property type="molecule type" value="Genomic_DNA"/>
</dbReference>
<reference evidence="2 3" key="1">
    <citation type="submission" date="2019-02" db="EMBL/GenBank/DDBJ databases">
        <title>Deep-cultivation of Planctomycetes and their phenomic and genomic characterization uncovers novel biology.</title>
        <authorList>
            <person name="Wiegand S."/>
            <person name="Jogler M."/>
            <person name="Boedeker C."/>
            <person name="Pinto D."/>
            <person name="Vollmers J."/>
            <person name="Rivas-Marin E."/>
            <person name="Kohn T."/>
            <person name="Peeters S.H."/>
            <person name="Heuer A."/>
            <person name="Rast P."/>
            <person name="Oberbeckmann S."/>
            <person name="Bunk B."/>
            <person name="Jeske O."/>
            <person name="Meyerdierks A."/>
            <person name="Storesund J.E."/>
            <person name="Kallscheuer N."/>
            <person name="Luecker S."/>
            <person name="Lage O.M."/>
            <person name="Pohl T."/>
            <person name="Merkel B.J."/>
            <person name="Hornburger P."/>
            <person name="Mueller R.-W."/>
            <person name="Bruemmer F."/>
            <person name="Labrenz M."/>
            <person name="Spormann A.M."/>
            <person name="Op den Camp H."/>
            <person name="Overmann J."/>
            <person name="Amann R."/>
            <person name="Jetten M.S.M."/>
            <person name="Mascher T."/>
            <person name="Medema M.H."/>
            <person name="Devos D.P."/>
            <person name="Kaster A.-K."/>
            <person name="Ovreas L."/>
            <person name="Rohde M."/>
            <person name="Galperin M.Y."/>
            <person name="Jogler C."/>
        </authorList>
    </citation>
    <scope>NUCLEOTIDE SEQUENCE [LARGE SCALE GENOMIC DNA]</scope>
    <source>
        <strain evidence="2 3">Pan153</strain>
    </source>
</reference>
<gene>
    <name evidence="2" type="ORF">Pan153_52680</name>
</gene>
<dbReference type="AlphaFoldDB" id="A0A518FW81"/>
<feature type="transmembrane region" description="Helical" evidence="1">
    <location>
        <begin position="46"/>
        <end position="65"/>
    </location>
</feature>
<evidence type="ECO:0000313" key="3">
    <source>
        <dbReference type="Proteomes" id="UP000320839"/>
    </source>
</evidence>
<accession>A0A518FW81</accession>
<evidence type="ECO:0000313" key="2">
    <source>
        <dbReference type="EMBL" id="QDV20592.1"/>
    </source>
</evidence>
<keyword evidence="1" id="KW-0812">Transmembrane</keyword>
<keyword evidence="1" id="KW-0472">Membrane</keyword>
<organism evidence="2 3">
    <name type="scientific">Gimesia panareensis</name>
    <dbReference type="NCBI Taxonomy" id="2527978"/>
    <lineage>
        <taxon>Bacteria</taxon>
        <taxon>Pseudomonadati</taxon>
        <taxon>Planctomycetota</taxon>
        <taxon>Planctomycetia</taxon>
        <taxon>Planctomycetales</taxon>
        <taxon>Planctomycetaceae</taxon>
        <taxon>Gimesia</taxon>
    </lineage>
</organism>
<keyword evidence="1" id="KW-1133">Transmembrane helix</keyword>
<sequence length="68" mass="7811">MKSGFRDNVFLIVADCIRKYNLTDERLITVSTTALIIRRARLKDRGLNFSILYVVVPLMLLDILTSQP</sequence>
<dbReference type="Proteomes" id="UP000320839">
    <property type="component" value="Chromosome"/>
</dbReference>
<proteinExistence type="predicted"/>
<name>A0A518FW81_9PLAN</name>
<protein>
    <submittedName>
        <fullName evidence="2">Uncharacterized protein</fullName>
    </submittedName>
</protein>